<feature type="region of interest" description="Disordered" evidence="3">
    <location>
        <begin position="1"/>
        <end position="20"/>
    </location>
</feature>
<keyword evidence="4" id="KW-0472">Membrane</keyword>
<accession>A0A4U3M5Y2</accession>
<protein>
    <recommendedName>
        <fullName evidence="2">Peptidyl-prolyl cis-trans isomerase</fullName>
        <shortName evidence="2">PPIase</shortName>
        <ecNumber evidence="2">5.2.1.8</ecNumber>
    </recommendedName>
</protein>
<keyword evidence="2" id="KW-0697">Rotamase</keyword>
<comment type="catalytic activity">
    <reaction evidence="2">
        <text>[protein]-peptidylproline (omega=180) = [protein]-peptidylproline (omega=0)</text>
        <dbReference type="Rhea" id="RHEA:16237"/>
        <dbReference type="Rhea" id="RHEA-COMP:10747"/>
        <dbReference type="Rhea" id="RHEA-COMP:10748"/>
        <dbReference type="ChEBI" id="CHEBI:83833"/>
        <dbReference type="ChEBI" id="CHEBI:83834"/>
        <dbReference type="EC" id="5.2.1.8"/>
    </reaction>
</comment>
<evidence type="ECO:0000313" key="7">
    <source>
        <dbReference type="Proteomes" id="UP000308705"/>
    </source>
</evidence>
<dbReference type="InterPro" id="IPR002130">
    <property type="entry name" value="Cyclophilin-type_PPIase_dom"/>
</dbReference>
<dbReference type="PANTHER" id="PTHR45625:SF3">
    <property type="entry name" value="PEPTIDYL-PROLYL CIS-TRANS ISOMERASE B-RELATED"/>
    <property type="match status" value="1"/>
</dbReference>
<keyword evidence="2 6" id="KW-0413">Isomerase</keyword>
<sequence length="280" mass="28590">MVTGKDRQKQLAREHHERQQAARIQRERVAKRNAAIGTTAGVVVVIAGIVAAAIFLTGGGDDADPATAAASASANPAESAAAAPAEPLPFDKGTGRCDYVSDPAGGAKDVGKPDPKVAAAPAVMKIDTNLGVIEADLDGAKAPCTVGSFTHLASKGYFDNTKCHRLTTEGIKVLQCGDPTASGSGGPGYRFVDENLEGASYKRGVLAMANSGPNTNGSQFFIVYGDETDTLPDSYTPFGTITKGLDLVDKVAKAGVEGGGGDGTPKQAVEIKDVTITGKS</sequence>
<dbReference type="InterPro" id="IPR044666">
    <property type="entry name" value="Cyclophilin_A-like"/>
</dbReference>
<comment type="function">
    <text evidence="1 2">PPIases accelerate the folding of proteins. It catalyzes the cis-trans isomerization of proline imidic peptide bonds in oligopeptides.</text>
</comment>
<feature type="transmembrane region" description="Helical" evidence="4">
    <location>
        <begin position="34"/>
        <end position="56"/>
    </location>
</feature>
<evidence type="ECO:0000313" key="6">
    <source>
        <dbReference type="EMBL" id="TKK83579.1"/>
    </source>
</evidence>
<keyword evidence="7" id="KW-1185">Reference proteome</keyword>
<dbReference type="EC" id="5.2.1.8" evidence="2"/>
<keyword evidence="4" id="KW-0812">Transmembrane</keyword>
<comment type="similarity">
    <text evidence="2">Belongs to the cyclophilin-type PPIase family.</text>
</comment>
<dbReference type="OrthoDB" id="5507614at2"/>
<dbReference type="Pfam" id="PF00160">
    <property type="entry name" value="Pro_isomerase"/>
    <property type="match status" value="1"/>
</dbReference>
<dbReference type="EMBL" id="SZQA01000044">
    <property type="protein sequence ID" value="TKK83579.1"/>
    <property type="molecule type" value="Genomic_DNA"/>
</dbReference>
<dbReference type="PRINTS" id="PR00153">
    <property type="entry name" value="CSAPPISMRASE"/>
</dbReference>
<comment type="caution">
    <text evidence="6">The sequence shown here is derived from an EMBL/GenBank/DDBJ whole genome shotgun (WGS) entry which is preliminary data.</text>
</comment>
<dbReference type="InterPro" id="IPR029000">
    <property type="entry name" value="Cyclophilin-like_dom_sf"/>
</dbReference>
<dbReference type="Gene3D" id="2.40.100.10">
    <property type="entry name" value="Cyclophilin-like"/>
    <property type="match status" value="1"/>
</dbReference>
<dbReference type="GO" id="GO:0003755">
    <property type="term" value="F:peptidyl-prolyl cis-trans isomerase activity"/>
    <property type="evidence" value="ECO:0007669"/>
    <property type="project" value="UniProtKB-UniRule"/>
</dbReference>
<evidence type="ECO:0000256" key="1">
    <source>
        <dbReference type="ARBA" id="ARBA00002388"/>
    </source>
</evidence>
<name>A0A4U3M5Y2_9ACTN</name>
<evidence type="ECO:0000259" key="5">
    <source>
        <dbReference type="PROSITE" id="PS50072"/>
    </source>
</evidence>
<dbReference type="Proteomes" id="UP000308705">
    <property type="component" value="Unassembled WGS sequence"/>
</dbReference>
<dbReference type="AlphaFoldDB" id="A0A4U3M5Y2"/>
<dbReference type="PANTHER" id="PTHR45625">
    <property type="entry name" value="PEPTIDYL-PROLYL CIS-TRANS ISOMERASE-RELATED"/>
    <property type="match status" value="1"/>
</dbReference>
<evidence type="ECO:0000256" key="2">
    <source>
        <dbReference type="RuleBase" id="RU363019"/>
    </source>
</evidence>
<gene>
    <name evidence="6" type="ORF">FDA94_33070</name>
</gene>
<reference evidence="6 7" key="1">
    <citation type="submission" date="2019-04" db="EMBL/GenBank/DDBJ databases">
        <title>Herbidospora sp. NEAU-GS14.nov., a novel actinomycete isolated from soil.</title>
        <authorList>
            <person name="Han L."/>
        </authorList>
    </citation>
    <scope>NUCLEOTIDE SEQUENCE [LARGE SCALE GENOMIC DNA]</scope>
    <source>
        <strain evidence="6 7">NEAU-GS14</strain>
    </source>
</reference>
<dbReference type="SUPFAM" id="SSF50891">
    <property type="entry name" value="Cyclophilin-like"/>
    <property type="match status" value="1"/>
</dbReference>
<evidence type="ECO:0000256" key="4">
    <source>
        <dbReference type="SAM" id="Phobius"/>
    </source>
</evidence>
<dbReference type="RefSeq" id="WP_137250999.1">
    <property type="nucleotide sequence ID" value="NZ_SZQA01000044.1"/>
</dbReference>
<evidence type="ECO:0000256" key="3">
    <source>
        <dbReference type="SAM" id="MobiDB-lite"/>
    </source>
</evidence>
<proteinExistence type="inferred from homology"/>
<dbReference type="CDD" id="cd00317">
    <property type="entry name" value="cyclophilin"/>
    <property type="match status" value="1"/>
</dbReference>
<organism evidence="6 7">
    <name type="scientific">Herbidospora galbida</name>
    <dbReference type="NCBI Taxonomy" id="2575442"/>
    <lineage>
        <taxon>Bacteria</taxon>
        <taxon>Bacillati</taxon>
        <taxon>Actinomycetota</taxon>
        <taxon>Actinomycetes</taxon>
        <taxon>Streptosporangiales</taxon>
        <taxon>Streptosporangiaceae</taxon>
        <taxon>Herbidospora</taxon>
    </lineage>
</organism>
<dbReference type="PROSITE" id="PS50072">
    <property type="entry name" value="CSA_PPIASE_2"/>
    <property type="match status" value="1"/>
</dbReference>
<feature type="domain" description="PPIase cyclophilin-type" evidence="5">
    <location>
        <begin position="127"/>
        <end position="276"/>
    </location>
</feature>
<keyword evidence="4" id="KW-1133">Transmembrane helix</keyword>